<reference evidence="1 2" key="1">
    <citation type="journal article" date="2019" name="PLoS ONE">
        <title>Pup mortality in New Zealand sea lions (Phocarctos hookeri) at Enderby Island, Auckland Islands, 2013-18.</title>
        <authorList>
            <person name="Michael S.A."/>
            <person name="Hayman D.T.S."/>
            <person name="Gray R."/>
            <person name="Zhang J."/>
            <person name="Rogers L."/>
            <person name="Roe W.D."/>
        </authorList>
    </citation>
    <scope>NUCLEOTIDE SEQUENCE [LARGE SCALE GENOMIC DNA]</scope>
    <source>
        <strain evidence="1 2">SM868</strain>
    </source>
</reference>
<dbReference type="AlphaFoldDB" id="A0A844M348"/>
<evidence type="ECO:0000313" key="1">
    <source>
        <dbReference type="EMBL" id="MUG33371.1"/>
    </source>
</evidence>
<protein>
    <submittedName>
        <fullName evidence="1">Uncharacterized protein</fullName>
    </submittedName>
</protein>
<evidence type="ECO:0000313" key="2">
    <source>
        <dbReference type="Proteomes" id="UP000442109"/>
    </source>
</evidence>
<proteinExistence type="predicted"/>
<accession>A0A844M348</accession>
<dbReference type="EMBL" id="WFKQ01000015">
    <property type="protein sequence ID" value="MUG33371.1"/>
    <property type="molecule type" value="Genomic_DNA"/>
</dbReference>
<dbReference type="RefSeq" id="WP_155587726.1">
    <property type="nucleotide sequence ID" value="NZ_WFKQ01000015.1"/>
</dbReference>
<sequence length="81" mass="9362">MNNQQIYQVIKIIRGAIQENWLTEDDSLALVLQKNSQARVSISSGRERQYKLLSQLQQLVSQFPKLNYFTQSLNLKVAEHG</sequence>
<gene>
    <name evidence="1" type="ORF">GB996_11325</name>
</gene>
<name>A0A844M348_9GAMM</name>
<organism evidence="1 2">
    <name type="scientific">Psychrobacter sanguinis</name>
    <dbReference type="NCBI Taxonomy" id="861445"/>
    <lineage>
        <taxon>Bacteria</taxon>
        <taxon>Pseudomonadati</taxon>
        <taxon>Pseudomonadota</taxon>
        <taxon>Gammaproteobacteria</taxon>
        <taxon>Moraxellales</taxon>
        <taxon>Moraxellaceae</taxon>
        <taxon>Psychrobacter</taxon>
    </lineage>
</organism>
<dbReference type="Proteomes" id="UP000442109">
    <property type="component" value="Unassembled WGS sequence"/>
</dbReference>
<comment type="caution">
    <text evidence="1">The sequence shown here is derived from an EMBL/GenBank/DDBJ whole genome shotgun (WGS) entry which is preliminary data.</text>
</comment>
<keyword evidence="2" id="KW-1185">Reference proteome</keyword>